<proteinExistence type="predicted"/>
<comment type="caution">
    <text evidence="1">The sequence shown here is derived from an EMBL/GenBank/DDBJ whole genome shotgun (WGS) entry which is preliminary data.</text>
</comment>
<dbReference type="Proteomes" id="UP000606786">
    <property type="component" value="Unassembled WGS sequence"/>
</dbReference>
<dbReference type="AlphaFoldDB" id="A0A811VFZ0"/>
<protein>
    <submittedName>
        <fullName evidence="1">(Mediterranean fruit fly) hypothetical protein</fullName>
    </submittedName>
</protein>
<gene>
    <name evidence="1" type="ORF">CCAP1982_LOCUS23176</name>
</gene>
<accession>A0A811VFZ0</accession>
<reference evidence="1" key="1">
    <citation type="submission" date="2020-11" db="EMBL/GenBank/DDBJ databases">
        <authorList>
            <person name="Whitehead M."/>
        </authorList>
    </citation>
    <scope>NUCLEOTIDE SEQUENCE</scope>
    <source>
        <strain evidence="1">EGII</strain>
    </source>
</reference>
<keyword evidence="2" id="KW-1185">Reference proteome</keyword>
<evidence type="ECO:0000313" key="1">
    <source>
        <dbReference type="EMBL" id="CAD7015228.1"/>
    </source>
</evidence>
<organism evidence="1 2">
    <name type="scientific">Ceratitis capitata</name>
    <name type="common">Mediterranean fruit fly</name>
    <name type="synonym">Tephritis capitata</name>
    <dbReference type="NCBI Taxonomy" id="7213"/>
    <lineage>
        <taxon>Eukaryota</taxon>
        <taxon>Metazoa</taxon>
        <taxon>Ecdysozoa</taxon>
        <taxon>Arthropoda</taxon>
        <taxon>Hexapoda</taxon>
        <taxon>Insecta</taxon>
        <taxon>Pterygota</taxon>
        <taxon>Neoptera</taxon>
        <taxon>Endopterygota</taxon>
        <taxon>Diptera</taxon>
        <taxon>Brachycera</taxon>
        <taxon>Muscomorpha</taxon>
        <taxon>Tephritoidea</taxon>
        <taxon>Tephritidae</taxon>
        <taxon>Ceratitis</taxon>
        <taxon>Ceratitis</taxon>
    </lineage>
</organism>
<evidence type="ECO:0000313" key="2">
    <source>
        <dbReference type="Proteomes" id="UP000606786"/>
    </source>
</evidence>
<dbReference type="EMBL" id="CAJHJT010000056">
    <property type="protein sequence ID" value="CAD7015228.1"/>
    <property type="molecule type" value="Genomic_DNA"/>
</dbReference>
<sequence length="96" mass="11127">MLRRADLIPLFYAQDSRRSNSLLSAYEIYVFFSDENSQLTIIEFETRQRKQIFHAPPKANHSSSHSLPFISAVNEQEHQKQSTWLQCVCKALAALK</sequence>
<name>A0A811VFZ0_CERCA</name>